<protein>
    <submittedName>
        <fullName evidence="3">Ankyrin repeat-containing domain, PGG domain protein</fullName>
    </submittedName>
</protein>
<proteinExistence type="predicted"/>
<comment type="caution">
    <text evidence="3">The sequence shown here is derived from an EMBL/GenBank/DDBJ whole genome shotgun (WGS) entry which is preliminary data.</text>
</comment>
<evidence type="ECO:0000256" key="1">
    <source>
        <dbReference type="SAM" id="Phobius"/>
    </source>
</evidence>
<name>A0ABQ4WFV7_9ASTR</name>
<dbReference type="EMBL" id="BQNB010008607">
    <property type="protein sequence ID" value="GJS51750.1"/>
    <property type="molecule type" value="Genomic_DNA"/>
</dbReference>
<dbReference type="InterPro" id="IPR026961">
    <property type="entry name" value="PGG_dom"/>
</dbReference>
<feature type="transmembrane region" description="Helical" evidence="1">
    <location>
        <begin position="222"/>
        <end position="244"/>
    </location>
</feature>
<dbReference type="PANTHER" id="PTHR24177">
    <property type="entry name" value="CASKIN"/>
    <property type="match status" value="1"/>
</dbReference>
<organism evidence="3 4">
    <name type="scientific">Tanacetum coccineum</name>
    <dbReference type="NCBI Taxonomy" id="301880"/>
    <lineage>
        <taxon>Eukaryota</taxon>
        <taxon>Viridiplantae</taxon>
        <taxon>Streptophyta</taxon>
        <taxon>Embryophyta</taxon>
        <taxon>Tracheophyta</taxon>
        <taxon>Spermatophyta</taxon>
        <taxon>Magnoliopsida</taxon>
        <taxon>eudicotyledons</taxon>
        <taxon>Gunneridae</taxon>
        <taxon>Pentapetalae</taxon>
        <taxon>asterids</taxon>
        <taxon>campanulids</taxon>
        <taxon>Asterales</taxon>
        <taxon>Asteraceae</taxon>
        <taxon>Asteroideae</taxon>
        <taxon>Anthemideae</taxon>
        <taxon>Anthemidinae</taxon>
        <taxon>Tanacetum</taxon>
    </lineage>
</organism>
<dbReference type="Pfam" id="PF13962">
    <property type="entry name" value="PGG"/>
    <property type="match status" value="1"/>
</dbReference>
<accession>A0ABQ4WFV7</accession>
<dbReference type="PANTHER" id="PTHR24177:SF475">
    <property type="entry name" value="ANKYRIN REPEAT-CONTAINING DOMAIN, PGG DOMAIN PROTEIN-RELATED"/>
    <property type="match status" value="1"/>
</dbReference>
<keyword evidence="4" id="KW-1185">Reference proteome</keyword>
<feature type="domain" description="PGG" evidence="2">
    <location>
        <begin position="168"/>
        <end position="281"/>
    </location>
</feature>
<keyword evidence="1" id="KW-0472">Membrane</keyword>
<reference evidence="3" key="1">
    <citation type="journal article" date="2022" name="Int. J. Mol. Sci.">
        <title>Draft Genome of Tanacetum Coccineum: Genomic Comparison of Closely Related Tanacetum-Family Plants.</title>
        <authorList>
            <person name="Yamashiro T."/>
            <person name="Shiraishi A."/>
            <person name="Nakayama K."/>
            <person name="Satake H."/>
        </authorList>
    </citation>
    <scope>NUCLEOTIDE SEQUENCE</scope>
</reference>
<dbReference type="Proteomes" id="UP001151760">
    <property type="component" value="Unassembled WGS sequence"/>
</dbReference>
<feature type="transmembrane region" description="Helical" evidence="1">
    <location>
        <begin position="288"/>
        <end position="312"/>
    </location>
</feature>
<feature type="transmembrane region" description="Helical" evidence="1">
    <location>
        <begin position="256"/>
        <end position="282"/>
    </location>
</feature>
<sequence length="352" mass="39525">MADIVYVCPKASSTEIMDQYDSLLVGWIFGSASENVLDAVVNLASAKDVWDQLKSFYDTTVSHQQAVIHRPERIYNLIYDLGERKNLYRMIVDSSKNNILHLAGRLAPSSKLNNRRGAVLQLQRELQWCEEVKKVVFPTYITQDNIFLETPDIVFTREHENLVKDGEQSLKTTAESCSISAGLITTIVFAAASTVPGGSNQDTGIPLFTQDFAFAIFAVSDAISLFASSTELLVFLSILTLRFAEKDFLISLPRRMLIGICPLLLSAISMMIAFGATLFIVFGHLKPWLLAPICGSSVILISFFFVPPLSLIKDLFRSTNISEFGPRRRAMRARFNPDNIRFLFGKWIKYRS</sequence>
<keyword evidence="1" id="KW-0812">Transmembrane</keyword>
<evidence type="ECO:0000313" key="3">
    <source>
        <dbReference type="EMBL" id="GJS51750.1"/>
    </source>
</evidence>
<evidence type="ECO:0000259" key="2">
    <source>
        <dbReference type="Pfam" id="PF13962"/>
    </source>
</evidence>
<keyword evidence="1" id="KW-1133">Transmembrane helix</keyword>
<evidence type="ECO:0000313" key="4">
    <source>
        <dbReference type="Proteomes" id="UP001151760"/>
    </source>
</evidence>
<reference evidence="3" key="2">
    <citation type="submission" date="2022-01" db="EMBL/GenBank/DDBJ databases">
        <authorList>
            <person name="Yamashiro T."/>
            <person name="Shiraishi A."/>
            <person name="Satake H."/>
            <person name="Nakayama K."/>
        </authorList>
    </citation>
    <scope>NUCLEOTIDE SEQUENCE</scope>
</reference>
<gene>
    <name evidence="3" type="ORF">Tco_0625112</name>
</gene>